<dbReference type="InterPro" id="IPR000518">
    <property type="entry name" value="Metalthion_fam14_prok"/>
</dbReference>
<name>A0A2A2K204_9BILA</name>
<dbReference type="SUPFAM" id="SSF57868">
    <property type="entry name" value="Metallothionein"/>
    <property type="match status" value="1"/>
</dbReference>
<gene>
    <name evidence="4" type="ORF">WR25_14125</name>
</gene>
<evidence type="ECO:0000256" key="1">
    <source>
        <dbReference type="ARBA" id="ARBA00022723"/>
    </source>
</evidence>
<evidence type="ECO:0000256" key="3">
    <source>
        <dbReference type="SAM" id="MobiDB-lite"/>
    </source>
</evidence>
<dbReference type="Pfam" id="PF02069">
    <property type="entry name" value="Metallothio_Pro"/>
    <property type="match status" value="1"/>
</dbReference>
<sequence length="390" mass="41676">MVKCACTDCVCIVSPEGAVQAEGRAYCSDNCANHHAQSAGCDHAASRSPDDAALWHLGGGEPVTELRADRFHHAFEQAATVRAAVRRFDLAFGVGHHAEHVASGVEDAGDVARRAVDGFAIAEGDAAFALEAVERVGVGEVITIVMRDGHADRLARVITAGEGRLRILDGQCDIAADEVEAGVAHQRAGQKTGFGQHLKAVAHAEHGQALACLFDHRLHDRRACRDRARAQVIPVREATGHGDQADAVRQCRVGVPDHRGLGAGHRLQRDGEVAVAQLAAHAVDRFVGRRIGDFEFEHLAGAHVLDASEAERPEGMMDGAALRIENAGLEGHENAEFHRLLAPALAVGIEASASPPRSRRKRSLSSFSFDSMSHRRQPSGLISSARMMRP</sequence>
<keyword evidence="1" id="KW-0479">Metal-binding</keyword>
<evidence type="ECO:0000313" key="4">
    <source>
        <dbReference type="EMBL" id="PAV68036.1"/>
    </source>
</evidence>
<dbReference type="AlphaFoldDB" id="A0A2A2K204"/>
<accession>A0A2A2K204</accession>
<evidence type="ECO:0000256" key="2">
    <source>
        <dbReference type="ARBA" id="ARBA00022851"/>
    </source>
</evidence>
<dbReference type="InterPro" id="IPR017854">
    <property type="entry name" value="Metalthion_dom_sf"/>
</dbReference>
<evidence type="ECO:0000313" key="5">
    <source>
        <dbReference type="Proteomes" id="UP000218231"/>
    </source>
</evidence>
<reference evidence="4 5" key="1">
    <citation type="journal article" date="2017" name="Curr. Biol.">
        <title>Genome architecture and evolution of a unichromosomal asexual nematode.</title>
        <authorList>
            <person name="Fradin H."/>
            <person name="Zegar C."/>
            <person name="Gutwein M."/>
            <person name="Lucas J."/>
            <person name="Kovtun M."/>
            <person name="Corcoran D."/>
            <person name="Baugh L.R."/>
            <person name="Kiontke K."/>
            <person name="Gunsalus K."/>
            <person name="Fitch D.H."/>
            <person name="Piano F."/>
        </authorList>
    </citation>
    <scope>NUCLEOTIDE SEQUENCE [LARGE SCALE GENOMIC DNA]</scope>
    <source>
        <strain evidence="4">PF1309</strain>
    </source>
</reference>
<feature type="region of interest" description="Disordered" evidence="3">
    <location>
        <begin position="352"/>
        <end position="390"/>
    </location>
</feature>
<comment type="caution">
    <text evidence="4">The sequence shown here is derived from an EMBL/GenBank/DDBJ whole genome shotgun (WGS) entry which is preliminary data.</text>
</comment>
<dbReference type="GO" id="GO:0046872">
    <property type="term" value="F:metal ion binding"/>
    <property type="evidence" value="ECO:0007669"/>
    <property type="project" value="UniProtKB-KW"/>
</dbReference>
<dbReference type="Gene3D" id="2.30.170.10">
    <property type="match status" value="1"/>
</dbReference>
<protein>
    <recommendedName>
        <fullName evidence="6">Metallothionein</fullName>
    </recommendedName>
</protein>
<organism evidence="4 5">
    <name type="scientific">Diploscapter pachys</name>
    <dbReference type="NCBI Taxonomy" id="2018661"/>
    <lineage>
        <taxon>Eukaryota</taxon>
        <taxon>Metazoa</taxon>
        <taxon>Ecdysozoa</taxon>
        <taxon>Nematoda</taxon>
        <taxon>Chromadorea</taxon>
        <taxon>Rhabditida</taxon>
        <taxon>Rhabditina</taxon>
        <taxon>Rhabditomorpha</taxon>
        <taxon>Rhabditoidea</taxon>
        <taxon>Rhabditidae</taxon>
        <taxon>Diploscapter</taxon>
    </lineage>
</organism>
<keyword evidence="2" id="KW-0480">Metal-thiolate cluster</keyword>
<dbReference type="EMBL" id="LIAE01009836">
    <property type="protein sequence ID" value="PAV68036.1"/>
    <property type="molecule type" value="Genomic_DNA"/>
</dbReference>
<keyword evidence="5" id="KW-1185">Reference proteome</keyword>
<dbReference type="Proteomes" id="UP000218231">
    <property type="component" value="Unassembled WGS sequence"/>
</dbReference>
<proteinExistence type="predicted"/>
<evidence type="ECO:0008006" key="6">
    <source>
        <dbReference type="Google" id="ProtNLM"/>
    </source>
</evidence>